<dbReference type="Proteomes" id="UP000825935">
    <property type="component" value="Chromosome 1"/>
</dbReference>
<dbReference type="OrthoDB" id="1937528at2759"/>
<dbReference type="EMBL" id="CM035406">
    <property type="protein sequence ID" value="KAH7446664.1"/>
    <property type="molecule type" value="Genomic_DNA"/>
</dbReference>
<reference evidence="1" key="1">
    <citation type="submission" date="2021-08" db="EMBL/GenBank/DDBJ databases">
        <title>WGS assembly of Ceratopteris richardii.</title>
        <authorList>
            <person name="Marchant D.B."/>
            <person name="Chen G."/>
            <person name="Jenkins J."/>
            <person name="Shu S."/>
            <person name="Leebens-Mack J."/>
            <person name="Grimwood J."/>
            <person name="Schmutz J."/>
            <person name="Soltis P."/>
            <person name="Soltis D."/>
            <person name="Chen Z.-H."/>
        </authorList>
    </citation>
    <scope>NUCLEOTIDE SEQUENCE</scope>
    <source>
        <strain evidence="1">Whitten #5841</strain>
        <tissue evidence="1">Leaf</tissue>
    </source>
</reference>
<accession>A0A8T2VKL2</accession>
<comment type="caution">
    <text evidence="1">The sequence shown here is derived from an EMBL/GenBank/DDBJ whole genome shotgun (WGS) entry which is preliminary data.</text>
</comment>
<protein>
    <recommendedName>
        <fullName evidence="3">Reverse transcriptase domain-containing protein</fullName>
    </recommendedName>
</protein>
<dbReference type="PANTHER" id="PTHR33116:SF78">
    <property type="entry name" value="OS12G0587133 PROTEIN"/>
    <property type="match status" value="1"/>
</dbReference>
<proteinExistence type="predicted"/>
<gene>
    <name evidence="1" type="ORF">KP509_01G067500</name>
</gene>
<keyword evidence="2" id="KW-1185">Reference proteome</keyword>
<name>A0A8T2VKL2_CERRI</name>
<dbReference type="PANTHER" id="PTHR33116">
    <property type="entry name" value="REVERSE TRANSCRIPTASE ZINC-BINDING DOMAIN-CONTAINING PROTEIN-RELATED-RELATED"/>
    <property type="match status" value="1"/>
</dbReference>
<dbReference type="AlphaFoldDB" id="A0A8T2VKL2"/>
<sequence length="204" mass="23635">MFFLLQAKMESGFIHGVSLHGNKHIAVGFADDTFIFAKACEENIQHILASLTPFSKASSLNINMGKSALINISARHFHFPSWRGRKIECGVIFRHLGYPLGINVLNKDQIQWILCRIKNKLNLWHASQWPLHIRIRRVQSFLQPYIMYYMLLLDWKKCQLYAFDFPIKNFLWNKAHNHALVLSSWDFICQPKSKGGLGCSFSLI</sequence>
<evidence type="ECO:0000313" key="2">
    <source>
        <dbReference type="Proteomes" id="UP000825935"/>
    </source>
</evidence>
<evidence type="ECO:0000313" key="1">
    <source>
        <dbReference type="EMBL" id="KAH7446664.1"/>
    </source>
</evidence>
<evidence type="ECO:0008006" key="3">
    <source>
        <dbReference type="Google" id="ProtNLM"/>
    </source>
</evidence>
<organism evidence="1 2">
    <name type="scientific">Ceratopteris richardii</name>
    <name type="common">Triangle waterfern</name>
    <dbReference type="NCBI Taxonomy" id="49495"/>
    <lineage>
        <taxon>Eukaryota</taxon>
        <taxon>Viridiplantae</taxon>
        <taxon>Streptophyta</taxon>
        <taxon>Embryophyta</taxon>
        <taxon>Tracheophyta</taxon>
        <taxon>Polypodiopsida</taxon>
        <taxon>Polypodiidae</taxon>
        <taxon>Polypodiales</taxon>
        <taxon>Pteridineae</taxon>
        <taxon>Pteridaceae</taxon>
        <taxon>Parkerioideae</taxon>
        <taxon>Ceratopteris</taxon>
    </lineage>
</organism>